<keyword evidence="3" id="KW-1185">Reference proteome</keyword>
<evidence type="ECO:0008006" key="4">
    <source>
        <dbReference type="Google" id="ProtNLM"/>
    </source>
</evidence>
<feature type="transmembrane region" description="Helical" evidence="1">
    <location>
        <begin position="5"/>
        <end position="22"/>
    </location>
</feature>
<keyword evidence="1" id="KW-1133">Transmembrane helix</keyword>
<keyword evidence="1" id="KW-0812">Transmembrane</keyword>
<evidence type="ECO:0000313" key="3">
    <source>
        <dbReference type="Proteomes" id="UP000517916"/>
    </source>
</evidence>
<organism evidence="2 3">
    <name type="scientific">Kutzneria viridogrisea</name>
    <dbReference type="NCBI Taxonomy" id="47990"/>
    <lineage>
        <taxon>Bacteria</taxon>
        <taxon>Bacillati</taxon>
        <taxon>Actinomycetota</taxon>
        <taxon>Actinomycetes</taxon>
        <taxon>Pseudonocardiales</taxon>
        <taxon>Pseudonocardiaceae</taxon>
        <taxon>Kutzneria</taxon>
    </lineage>
</organism>
<proteinExistence type="predicted"/>
<dbReference type="Proteomes" id="UP000517916">
    <property type="component" value="Unassembled WGS sequence"/>
</dbReference>
<evidence type="ECO:0000256" key="1">
    <source>
        <dbReference type="SAM" id="Phobius"/>
    </source>
</evidence>
<keyword evidence="1" id="KW-0472">Membrane</keyword>
<comment type="caution">
    <text evidence="2">The sequence shown here is derived from an EMBL/GenBank/DDBJ whole genome shotgun (WGS) entry which is preliminary data.</text>
</comment>
<reference evidence="2 3" key="1">
    <citation type="submission" date="2020-08" db="EMBL/GenBank/DDBJ databases">
        <title>Genomic Encyclopedia of Archaeal and Bacterial Type Strains, Phase II (KMG-II): from individual species to whole genera.</title>
        <authorList>
            <person name="Goeker M."/>
        </authorList>
    </citation>
    <scope>NUCLEOTIDE SEQUENCE [LARGE SCALE GENOMIC DNA]</scope>
    <source>
        <strain evidence="2 3">DSM 43850</strain>
    </source>
</reference>
<dbReference type="RefSeq" id="WP_182837491.1">
    <property type="nucleotide sequence ID" value="NZ_BAAABQ010000059.1"/>
</dbReference>
<name>A0ABR6BG53_9PSEU</name>
<dbReference type="EMBL" id="JACJID010000002">
    <property type="protein sequence ID" value="MBA8925862.1"/>
    <property type="molecule type" value="Genomic_DNA"/>
</dbReference>
<feature type="transmembrane region" description="Helical" evidence="1">
    <location>
        <begin position="34"/>
        <end position="55"/>
    </location>
</feature>
<evidence type="ECO:0000313" key="2">
    <source>
        <dbReference type="EMBL" id="MBA8925862.1"/>
    </source>
</evidence>
<gene>
    <name evidence="2" type="ORF">BC739_003061</name>
</gene>
<sequence length="65" mass="7285">MRLRYLAGAIPAVGMLGGIFFANRSEPVVLGLPFILFWLVTWVVLTSVVMAVTYWSDPANREENQ</sequence>
<accession>A0ABR6BG53</accession>
<dbReference type="Pfam" id="PF11755">
    <property type="entry name" value="DUF3311"/>
    <property type="match status" value="1"/>
</dbReference>
<dbReference type="InterPro" id="IPR021741">
    <property type="entry name" value="DUF3311"/>
</dbReference>
<protein>
    <recommendedName>
        <fullName evidence="4">DUF3311 domain-containing protein</fullName>
    </recommendedName>
</protein>